<evidence type="ECO:0000256" key="3">
    <source>
        <dbReference type="ARBA" id="ARBA00022729"/>
    </source>
</evidence>
<dbReference type="GO" id="GO:0015276">
    <property type="term" value="F:ligand-gated monoatomic ion channel activity"/>
    <property type="evidence" value="ECO:0007669"/>
    <property type="project" value="InterPro"/>
</dbReference>
<feature type="signal peptide" evidence="5">
    <location>
        <begin position="1"/>
        <end position="25"/>
    </location>
</feature>
<comment type="caution">
    <text evidence="8">The sequence shown here is derived from an EMBL/GenBank/DDBJ whole genome shotgun (WGS) entry which is preliminary data.</text>
</comment>
<dbReference type="STRING" id="762967.HMPREF9440_01515"/>
<reference evidence="8 9" key="1">
    <citation type="submission" date="2011-11" db="EMBL/GenBank/DDBJ databases">
        <authorList>
            <person name="Weinstock G."/>
            <person name="Sodergren E."/>
            <person name="Clifton S."/>
            <person name="Fulton L."/>
            <person name="Fulton B."/>
            <person name="Courtney L."/>
            <person name="Fronick C."/>
            <person name="Harrison M."/>
            <person name="Strong C."/>
            <person name="Farmer C."/>
            <person name="Delahaunty K."/>
            <person name="Markovic C."/>
            <person name="Hall O."/>
            <person name="Minx P."/>
            <person name="Tomlinson C."/>
            <person name="Mitreva M."/>
            <person name="Hou S."/>
            <person name="Chen J."/>
            <person name="Wollam A."/>
            <person name="Pepin K.H."/>
            <person name="Johnson M."/>
            <person name="Bhonagiri V."/>
            <person name="Zhang X."/>
            <person name="Suruliraj S."/>
            <person name="Warren W."/>
            <person name="Chinwalla A."/>
            <person name="Mardis E.R."/>
            <person name="Wilson R.K."/>
        </authorList>
    </citation>
    <scope>NUCLEOTIDE SEQUENCE [LARGE SCALE GENOMIC DNA]</scope>
    <source>
        <strain evidence="8 9">YIT 11816</strain>
    </source>
</reference>
<evidence type="ECO:0000313" key="8">
    <source>
        <dbReference type="EMBL" id="EHY31105.1"/>
    </source>
</evidence>
<evidence type="ECO:0000256" key="5">
    <source>
        <dbReference type="SAM" id="SignalP"/>
    </source>
</evidence>
<accession>H3KFJ7</accession>
<dbReference type="EMBL" id="AFBQ01000224">
    <property type="protein sequence ID" value="EHY31105.1"/>
    <property type="molecule type" value="Genomic_DNA"/>
</dbReference>
<feature type="chain" id="PRO_5003588955" evidence="5">
    <location>
        <begin position="26"/>
        <end position="251"/>
    </location>
</feature>
<feature type="domain" description="Ionotropic glutamate receptor C-terminal" evidence="7">
    <location>
        <begin position="28"/>
        <end position="251"/>
    </location>
</feature>
<dbReference type="RefSeq" id="WP_008542525.1">
    <property type="nucleotide sequence ID" value="NZ_JH604978.1"/>
</dbReference>
<dbReference type="InterPro" id="IPR001320">
    <property type="entry name" value="Iontro_rcpt_C"/>
</dbReference>
<comment type="subcellular location">
    <subcellularLocation>
        <location evidence="1">Cell envelope</location>
    </subcellularLocation>
</comment>
<dbReference type="SMART" id="SM00079">
    <property type="entry name" value="PBPe"/>
    <property type="match status" value="1"/>
</dbReference>
<dbReference type="SUPFAM" id="SSF53850">
    <property type="entry name" value="Periplasmic binding protein-like II"/>
    <property type="match status" value="1"/>
</dbReference>
<evidence type="ECO:0000256" key="2">
    <source>
        <dbReference type="ARBA" id="ARBA00010333"/>
    </source>
</evidence>
<evidence type="ECO:0000256" key="4">
    <source>
        <dbReference type="RuleBase" id="RU003744"/>
    </source>
</evidence>
<dbReference type="PROSITE" id="PS01039">
    <property type="entry name" value="SBP_BACTERIAL_3"/>
    <property type="match status" value="1"/>
</dbReference>
<dbReference type="GO" id="GO:0030313">
    <property type="term" value="C:cell envelope"/>
    <property type="evidence" value="ECO:0007669"/>
    <property type="project" value="UniProtKB-SubCell"/>
</dbReference>
<sequence length="251" mass="27345">MFKKFAFAACAAVAFTATLSSAALARDLLRVGTEPTFAPFEFLDTETKQYSGFDMDLIRAVADKAGYDVEILNMGFDALIPALKTKTIDVIAAGLSITEERAKRVDFTKPYYTSGISMIVRQADAKKFATFANLEGQRLAVQIGTTGADYAKGIKNAKVQSFNTTSEAFLDLQSGNAAAVVMDRPVLAYFLKTQPKAGKSLKLQPEIMDAQSYGFAVDKGNTELLNKLNKAYDELVASGEAKKIHDKWFAE</sequence>
<dbReference type="GO" id="GO:0016020">
    <property type="term" value="C:membrane"/>
    <property type="evidence" value="ECO:0007669"/>
    <property type="project" value="InterPro"/>
</dbReference>
<dbReference type="HOGENOM" id="CLU_019602_18_2_4"/>
<evidence type="ECO:0000259" key="6">
    <source>
        <dbReference type="SMART" id="SM00062"/>
    </source>
</evidence>
<dbReference type="Gene3D" id="3.40.190.10">
    <property type="entry name" value="Periplasmic binding protein-like II"/>
    <property type="match status" value="2"/>
</dbReference>
<dbReference type="PANTHER" id="PTHR35936:SF38">
    <property type="entry name" value="GLUTAMINE-BINDING PERIPLASMIC PROTEIN"/>
    <property type="match status" value="1"/>
</dbReference>
<keyword evidence="3 5" id="KW-0732">Signal</keyword>
<comment type="similarity">
    <text evidence="2 4">Belongs to the bacterial solute-binding protein 3 family.</text>
</comment>
<dbReference type="Pfam" id="PF00497">
    <property type="entry name" value="SBP_bac_3"/>
    <property type="match status" value="1"/>
</dbReference>
<proteinExistence type="inferred from homology"/>
<dbReference type="PANTHER" id="PTHR35936">
    <property type="entry name" value="MEMBRANE-BOUND LYTIC MUREIN TRANSGLYCOSYLASE F"/>
    <property type="match status" value="1"/>
</dbReference>
<dbReference type="AlphaFoldDB" id="H3KFJ7"/>
<evidence type="ECO:0000259" key="7">
    <source>
        <dbReference type="SMART" id="SM00079"/>
    </source>
</evidence>
<feature type="domain" description="Solute-binding protein family 3/N-terminal" evidence="6">
    <location>
        <begin position="28"/>
        <end position="251"/>
    </location>
</feature>
<dbReference type="OrthoDB" id="368476at2"/>
<dbReference type="CDD" id="cd13624">
    <property type="entry name" value="PBP2_Arg_Lys_His"/>
    <property type="match status" value="1"/>
</dbReference>
<protein>
    <submittedName>
        <fullName evidence="8">Putative glutamine ABC transporter, periplasmic glutamine-binding protein GlnH</fullName>
    </submittedName>
</protein>
<dbReference type="Proteomes" id="UP000004956">
    <property type="component" value="Unassembled WGS sequence"/>
</dbReference>
<dbReference type="SMART" id="SM00062">
    <property type="entry name" value="PBPb"/>
    <property type="match status" value="1"/>
</dbReference>
<organism evidence="8 9">
    <name type="scientific">Sutterella parvirubra YIT 11816</name>
    <dbReference type="NCBI Taxonomy" id="762967"/>
    <lineage>
        <taxon>Bacteria</taxon>
        <taxon>Pseudomonadati</taxon>
        <taxon>Pseudomonadota</taxon>
        <taxon>Betaproteobacteria</taxon>
        <taxon>Burkholderiales</taxon>
        <taxon>Sutterellaceae</taxon>
        <taxon>Sutterella</taxon>
    </lineage>
</organism>
<name>H3KFJ7_9BURK</name>
<gene>
    <name evidence="8" type="ORF">HMPREF9440_01515</name>
</gene>
<dbReference type="InterPro" id="IPR018313">
    <property type="entry name" value="SBP_3_CS"/>
</dbReference>
<evidence type="ECO:0000313" key="9">
    <source>
        <dbReference type="Proteomes" id="UP000004956"/>
    </source>
</evidence>
<dbReference type="PATRIC" id="fig|762967.3.peg.1194"/>
<keyword evidence="9" id="KW-1185">Reference proteome</keyword>
<evidence type="ECO:0000256" key="1">
    <source>
        <dbReference type="ARBA" id="ARBA00004196"/>
    </source>
</evidence>
<dbReference type="InterPro" id="IPR001638">
    <property type="entry name" value="Solute-binding_3/MltF_N"/>
</dbReference>